<protein>
    <submittedName>
        <fullName evidence="1">Uncharacterized protein</fullName>
    </submittedName>
</protein>
<accession>A0AAD4BZ77</accession>
<dbReference type="AlphaFoldDB" id="A0AAD4BZ77"/>
<gene>
    <name evidence="1" type="ORF">L210DRAFT_3168071</name>
</gene>
<evidence type="ECO:0000313" key="1">
    <source>
        <dbReference type="EMBL" id="KAF8443258.1"/>
    </source>
</evidence>
<dbReference type="EMBL" id="WHUW01000008">
    <property type="protein sequence ID" value="KAF8443258.1"/>
    <property type="molecule type" value="Genomic_DNA"/>
</dbReference>
<proteinExistence type="predicted"/>
<evidence type="ECO:0000313" key="2">
    <source>
        <dbReference type="Proteomes" id="UP001194468"/>
    </source>
</evidence>
<reference evidence="1" key="1">
    <citation type="submission" date="2019-10" db="EMBL/GenBank/DDBJ databases">
        <authorList>
            <consortium name="DOE Joint Genome Institute"/>
            <person name="Kuo A."/>
            <person name="Miyauchi S."/>
            <person name="Kiss E."/>
            <person name="Drula E."/>
            <person name="Kohler A."/>
            <person name="Sanchez-Garcia M."/>
            <person name="Andreopoulos B."/>
            <person name="Barry K.W."/>
            <person name="Bonito G."/>
            <person name="Buee M."/>
            <person name="Carver A."/>
            <person name="Chen C."/>
            <person name="Cichocki N."/>
            <person name="Clum A."/>
            <person name="Culley D."/>
            <person name="Crous P.W."/>
            <person name="Fauchery L."/>
            <person name="Girlanda M."/>
            <person name="Hayes R."/>
            <person name="Keri Z."/>
            <person name="LaButti K."/>
            <person name="Lipzen A."/>
            <person name="Lombard V."/>
            <person name="Magnuson J."/>
            <person name="Maillard F."/>
            <person name="Morin E."/>
            <person name="Murat C."/>
            <person name="Nolan M."/>
            <person name="Ohm R."/>
            <person name="Pangilinan J."/>
            <person name="Pereira M."/>
            <person name="Perotto S."/>
            <person name="Peter M."/>
            <person name="Riley R."/>
            <person name="Sitrit Y."/>
            <person name="Stielow B."/>
            <person name="Szollosi G."/>
            <person name="Zifcakova L."/>
            <person name="Stursova M."/>
            <person name="Spatafora J.W."/>
            <person name="Tedersoo L."/>
            <person name="Vaario L.-M."/>
            <person name="Yamada A."/>
            <person name="Yan M."/>
            <person name="Wang P."/>
            <person name="Xu J."/>
            <person name="Bruns T."/>
            <person name="Baldrian P."/>
            <person name="Vilgalys R."/>
            <person name="Henrissat B."/>
            <person name="Grigoriev I.V."/>
            <person name="Hibbett D."/>
            <person name="Nagy L.G."/>
            <person name="Martin F.M."/>
        </authorList>
    </citation>
    <scope>NUCLEOTIDE SEQUENCE</scope>
    <source>
        <strain evidence="1">BED1</strain>
    </source>
</reference>
<keyword evidence="2" id="KW-1185">Reference proteome</keyword>
<organism evidence="1 2">
    <name type="scientific">Boletus edulis BED1</name>
    <dbReference type="NCBI Taxonomy" id="1328754"/>
    <lineage>
        <taxon>Eukaryota</taxon>
        <taxon>Fungi</taxon>
        <taxon>Dikarya</taxon>
        <taxon>Basidiomycota</taxon>
        <taxon>Agaricomycotina</taxon>
        <taxon>Agaricomycetes</taxon>
        <taxon>Agaricomycetidae</taxon>
        <taxon>Boletales</taxon>
        <taxon>Boletineae</taxon>
        <taxon>Boletaceae</taxon>
        <taxon>Boletoideae</taxon>
        <taxon>Boletus</taxon>
    </lineage>
</organism>
<comment type="caution">
    <text evidence="1">The sequence shown here is derived from an EMBL/GenBank/DDBJ whole genome shotgun (WGS) entry which is preliminary data.</text>
</comment>
<name>A0AAD4BZ77_BOLED</name>
<dbReference type="Proteomes" id="UP001194468">
    <property type="component" value="Unassembled WGS sequence"/>
</dbReference>
<reference evidence="1" key="2">
    <citation type="journal article" date="2020" name="Nat. Commun.">
        <title>Large-scale genome sequencing of mycorrhizal fungi provides insights into the early evolution of symbiotic traits.</title>
        <authorList>
            <person name="Miyauchi S."/>
            <person name="Kiss E."/>
            <person name="Kuo A."/>
            <person name="Drula E."/>
            <person name="Kohler A."/>
            <person name="Sanchez-Garcia M."/>
            <person name="Morin E."/>
            <person name="Andreopoulos B."/>
            <person name="Barry K.W."/>
            <person name="Bonito G."/>
            <person name="Buee M."/>
            <person name="Carver A."/>
            <person name="Chen C."/>
            <person name="Cichocki N."/>
            <person name="Clum A."/>
            <person name="Culley D."/>
            <person name="Crous P.W."/>
            <person name="Fauchery L."/>
            <person name="Girlanda M."/>
            <person name="Hayes R.D."/>
            <person name="Keri Z."/>
            <person name="LaButti K."/>
            <person name="Lipzen A."/>
            <person name="Lombard V."/>
            <person name="Magnuson J."/>
            <person name="Maillard F."/>
            <person name="Murat C."/>
            <person name="Nolan M."/>
            <person name="Ohm R.A."/>
            <person name="Pangilinan J."/>
            <person name="Pereira M.F."/>
            <person name="Perotto S."/>
            <person name="Peter M."/>
            <person name="Pfister S."/>
            <person name="Riley R."/>
            <person name="Sitrit Y."/>
            <person name="Stielow J.B."/>
            <person name="Szollosi G."/>
            <person name="Zifcakova L."/>
            <person name="Stursova M."/>
            <person name="Spatafora J.W."/>
            <person name="Tedersoo L."/>
            <person name="Vaario L.M."/>
            <person name="Yamada A."/>
            <person name="Yan M."/>
            <person name="Wang P."/>
            <person name="Xu J."/>
            <person name="Bruns T."/>
            <person name="Baldrian P."/>
            <person name="Vilgalys R."/>
            <person name="Dunand C."/>
            <person name="Henrissat B."/>
            <person name="Grigoriev I.V."/>
            <person name="Hibbett D."/>
            <person name="Nagy L.G."/>
            <person name="Martin F.M."/>
        </authorList>
    </citation>
    <scope>NUCLEOTIDE SEQUENCE</scope>
    <source>
        <strain evidence="1">BED1</strain>
    </source>
</reference>
<sequence>MVQYPSVCLVRRYNQEIQCIHLDLKCPGSTSDVVTACRWNVCKYVPRHCTVFLAFSSLSRTSTASAQPAQLEKNFQTQCLNQTIYHGLLLHHGEKDVSSVGHAGAGVFWDDAWLIVTSRPRPLRRPQVCSE</sequence>